<organism evidence="4 5">
    <name type="scientific">Seminavis robusta</name>
    <dbReference type="NCBI Taxonomy" id="568900"/>
    <lineage>
        <taxon>Eukaryota</taxon>
        <taxon>Sar</taxon>
        <taxon>Stramenopiles</taxon>
        <taxon>Ochrophyta</taxon>
        <taxon>Bacillariophyta</taxon>
        <taxon>Bacillariophyceae</taxon>
        <taxon>Bacillariophycidae</taxon>
        <taxon>Naviculales</taxon>
        <taxon>Naviculaceae</taxon>
        <taxon>Seminavis</taxon>
    </lineage>
</organism>
<feature type="coiled-coil region" evidence="1">
    <location>
        <begin position="940"/>
        <end position="967"/>
    </location>
</feature>
<accession>A0A9N8DI89</accession>
<feature type="transmembrane region" description="Helical" evidence="3">
    <location>
        <begin position="627"/>
        <end position="648"/>
    </location>
</feature>
<dbReference type="Proteomes" id="UP001153069">
    <property type="component" value="Unassembled WGS sequence"/>
</dbReference>
<proteinExistence type="predicted"/>
<keyword evidence="5" id="KW-1185">Reference proteome</keyword>
<keyword evidence="1" id="KW-0175">Coiled coil</keyword>
<keyword evidence="3" id="KW-0812">Transmembrane</keyword>
<reference evidence="4" key="1">
    <citation type="submission" date="2020-06" db="EMBL/GenBank/DDBJ databases">
        <authorList>
            <consortium name="Plant Systems Biology data submission"/>
        </authorList>
    </citation>
    <scope>NUCLEOTIDE SEQUENCE</scope>
    <source>
        <strain evidence="4">D6</strain>
    </source>
</reference>
<protein>
    <submittedName>
        <fullName evidence="4">Uncharacterized protein</fullName>
    </submittedName>
</protein>
<evidence type="ECO:0000256" key="3">
    <source>
        <dbReference type="SAM" id="Phobius"/>
    </source>
</evidence>
<feature type="transmembrane region" description="Helical" evidence="3">
    <location>
        <begin position="438"/>
        <end position="458"/>
    </location>
</feature>
<feature type="transmembrane region" description="Helical" evidence="3">
    <location>
        <begin position="353"/>
        <end position="371"/>
    </location>
</feature>
<keyword evidence="3" id="KW-1133">Transmembrane helix</keyword>
<evidence type="ECO:0000256" key="1">
    <source>
        <dbReference type="SAM" id="Coils"/>
    </source>
</evidence>
<feature type="transmembrane region" description="Helical" evidence="3">
    <location>
        <begin position="760"/>
        <end position="781"/>
    </location>
</feature>
<name>A0A9N8DI89_9STRA</name>
<feature type="transmembrane region" description="Helical" evidence="3">
    <location>
        <begin position="406"/>
        <end position="426"/>
    </location>
</feature>
<evidence type="ECO:0000313" key="4">
    <source>
        <dbReference type="EMBL" id="CAB9503463.1"/>
    </source>
</evidence>
<keyword evidence="3" id="KW-0472">Membrane</keyword>
<feature type="compositionally biased region" description="Acidic residues" evidence="2">
    <location>
        <begin position="175"/>
        <end position="191"/>
    </location>
</feature>
<comment type="caution">
    <text evidence="4">The sequence shown here is derived from an EMBL/GenBank/DDBJ whole genome shotgun (WGS) entry which is preliminary data.</text>
</comment>
<feature type="transmembrane region" description="Helical" evidence="3">
    <location>
        <begin position="489"/>
        <end position="510"/>
    </location>
</feature>
<dbReference type="EMBL" id="CAICTM010000165">
    <property type="protein sequence ID" value="CAB9503463.1"/>
    <property type="molecule type" value="Genomic_DNA"/>
</dbReference>
<dbReference type="AlphaFoldDB" id="A0A9N8DI89"/>
<sequence>MLITPINFDRPVGATADVAELEYISALMQTEKLFLRQDGSLTGRDIHFYLKSRHGVRVPVEEIEREIICQMACVFRPGSKHHISQSSHVTKKNGVANTVKVDAGRSTTGEFFDCIMEDAELQPPTEHSRQPKAGAQRSMGMSKRVMALRVSQAISQEDYEKYKQYKHQQLKMIREEEDGNGSTDDTDDDDTETEELKMNLIRIASLLFIPKLRQARVDADKGVETDQVDVIDVFLAIILAETGLKYDQEITLDVLLHILSFGDNRRKEGNEFTDSLMETALASHPHAKPRMNKETILRVLTDDIEAYDVDLENTKETTFDEVNSMEGSDKSKLRRIYTAGNIDANADTYRSKTWTIVAWYAIVVILVAYLFNGVSPIYNWQPTDCTTTEYQVSCAVLVATQHWLEVFVSLSIVGFPFLFLANLGNSVYLDRKQDKNKVAALICVAILSTALYVFVPFFHRADFGFFHSDPTVIPPEENDGSVQPNNRAYLGPIAVLLGFFLIFVQMIQLMRLTIPGQMGRSCKNSSSTMRAAFEWKKAANVKVDQAVLNAIRCHVDTTGVSPANWQSKSSIGGSVGKISAAITRYNQSFTKREQTGGILWTWRKIRDRTLFYEEGIYIWPRLVASNIAQWLAALIIVGAFAFGLSVLTKEEEVAPDLLSNEKFILVLAVGFPPAVLAAVSTSLIYVPSAVSSILKYRCGEIRSLDDRRFLQNRFAMDSTNLLFGAAFWTCLCSSAAFYALFSVFTFLCLYAETQQMMIRFTANCIGMLITMILKQVLMLFIRSRWSRGYYRSRPAVVNISNTIQEVWNLGLTTFTALVRGLKFMAIFLLYLGRIDREVFAPGVGWFRDDIPLDGLPHCFARDLLLHEAHRHPLIERLGLLFMIKLRKGSDFGTRGGAAWRVLFTGTLMPWLRKYGGNLGAVWNNSRSAEEHRSALSGLSKDALVENLLVLEDNYKQMAEQMKKIGNRARILRPKTGSEDEVFAVEEEEDDCGPLLENYLKEHEAEEPPALTPEERPVVQLTRITGGTFD</sequence>
<dbReference type="OrthoDB" id="42649at2759"/>
<evidence type="ECO:0000256" key="2">
    <source>
        <dbReference type="SAM" id="MobiDB-lite"/>
    </source>
</evidence>
<evidence type="ECO:0000313" key="5">
    <source>
        <dbReference type="Proteomes" id="UP001153069"/>
    </source>
</evidence>
<feature type="transmembrane region" description="Helical" evidence="3">
    <location>
        <begin position="721"/>
        <end position="740"/>
    </location>
</feature>
<feature type="region of interest" description="Disordered" evidence="2">
    <location>
        <begin position="172"/>
        <end position="191"/>
    </location>
</feature>
<gene>
    <name evidence="4" type="ORF">SEMRO_166_G074250.1</name>
</gene>
<feature type="transmembrane region" description="Helical" evidence="3">
    <location>
        <begin position="663"/>
        <end position="686"/>
    </location>
</feature>
<feature type="region of interest" description="Disordered" evidence="2">
    <location>
        <begin position="121"/>
        <end position="140"/>
    </location>
</feature>